<dbReference type="EC" id="2.7.11.1" evidence="1"/>
<dbReference type="InterPro" id="IPR000719">
    <property type="entry name" value="Prot_kinase_dom"/>
</dbReference>
<dbReference type="CDD" id="cd00180">
    <property type="entry name" value="PKc"/>
    <property type="match status" value="1"/>
</dbReference>
<keyword evidence="5 6" id="KW-0067">ATP-binding</keyword>
<evidence type="ECO:0000256" key="4">
    <source>
        <dbReference type="ARBA" id="ARBA00022777"/>
    </source>
</evidence>
<dbReference type="InterPro" id="IPR011009">
    <property type="entry name" value="Kinase-like_dom_sf"/>
</dbReference>
<evidence type="ECO:0000313" key="10">
    <source>
        <dbReference type="Proteomes" id="UP000723463"/>
    </source>
</evidence>
<evidence type="ECO:0000256" key="3">
    <source>
        <dbReference type="ARBA" id="ARBA00022741"/>
    </source>
</evidence>
<dbReference type="AlphaFoldDB" id="A0A9P6FAR2"/>
<proteinExistence type="predicted"/>
<dbReference type="GO" id="GO:0000045">
    <property type="term" value="P:autophagosome assembly"/>
    <property type="evidence" value="ECO:0007669"/>
    <property type="project" value="TreeGrafter"/>
</dbReference>
<keyword evidence="2" id="KW-0808">Transferase</keyword>
<keyword evidence="10" id="KW-1185">Reference proteome</keyword>
<dbReference type="GO" id="GO:0005776">
    <property type="term" value="C:autophagosome"/>
    <property type="evidence" value="ECO:0007669"/>
    <property type="project" value="TreeGrafter"/>
</dbReference>
<dbReference type="Gene3D" id="1.10.510.10">
    <property type="entry name" value="Transferase(Phosphotransferase) domain 1"/>
    <property type="match status" value="1"/>
</dbReference>
<dbReference type="GO" id="GO:0005524">
    <property type="term" value="F:ATP binding"/>
    <property type="evidence" value="ECO:0007669"/>
    <property type="project" value="UniProtKB-UniRule"/>
</dbReference>
<feature type="region of interest" description="Disordered" evidence="7">
    <location>
        <begin position="80"/>
        <end position="102"/>
    </location>
</feature>
<name>A0A9P6FAR2_9FUNG</name>
<feature type="binding site" evidence="6">
    <location>
        <position position="822"/>
    </location>
    <ligand>
        <name>ATP</name>
        <dbReference type="ChEBI" id="CHEBI:30616"/>
    </ligand>
</feature>
<dbReference type="InterPro" id="IPR008271">
    <property type="entry name" value="Ser/Thr_kinase_AS"/>
</dbReference>
<dbReference type="Proteomes" id="UP000723463">
    <property type="component" value="Unassembled WGS sequence"/>
</dbReference>
<dbReference type="SMART" id="SM00220">
    <property type="entry name" value="S_TKc"/>
    <property type="match status" value="1"/>
</dbReference>
<feature type="compositionally biased region" description="Basic and acidic residues" evidence="7">
    <location>
        <begin position="580"/>
        <end position="593"/>
    </location>
</feature>
<evidence type="ECO:0000256" key="1">
    <source>
        <dbReference type="ARBA" id="ARBA00012513"/>
    </source>
</evidence>
<keyword evidence="3 6" id="KW-0547">Nucleotide-binding</keyword>
<dbReference type="GO" id="GO:0004674">
    <property type="term" value="F:protein serine/threonine kinase activity"/>
    <property type="evidence" value="ECO:0007669"/>
    <property type="project" value="UniProtKB-EC"/>
</dbReference>
<gene>
    <name evidence="9" type="ORF">EC957_010399</name>
</gene>
<reference evidence="9" key="1">
    <citation type="journal article" date="2020" name="Fungal Divers.">
        <title>Resolving the Mortierellaceae phylogeny through synthesis of multi-gene phylogenetics and phylogenomics.</title>
        <authorList>
            <person name="Vandepol N."/>
            <person name="Liber J."/>
            <person name="Desiro A."/>
            <person name="Na H."/>
            <person name="Kennedy M."/>
            <person name="Barry K."/>
            <person name="Grigoriev I.V."/>
            <person name="Miller A.N."/>
            <person name="O'Donnell K."/>
            <person name="Stajich J.E."/>
            <person name="Bonito G."/>
        </authorList>
    </citation>
    <scope>NUCLEOTIDE SEQUENCE</scope>
    <source>
        <strain evidence="9">NRRL 2591</strain>
    </source>
</reference>
<feature type="compositionally biased region" description="Low complexity" evidence="7">
    <location>
        <begin position="632"/>
        <end position="651"/>
    </location>
</feature>
<dbReference type="EMBL" id="JAAAXW010000064">
    <property type="protein sequence ID" value="KAF9545895.1"/>
    <property type="molecule type" value="Genomic_DNA"/>
</dbReference>
<dbReference type="SUPFAM" id="SSF56112">
    <property type="entry name" value="Protein kinase-like (PK-like)"/>
    <property type="match status" value="1"/>
</dbReference>
<dbReference type="PANTHER" id="PTHR24348">
    <property type="entry name" value="SERINE/THREONINE-PROTEIN KINASE UNC-51-RELATED"/>
    <property type="match status" value="1"/>
</dbReference>
<evidence type="ECO:0000259" key="8">
    <source>
        <dbReference type="PROSITE" id="PS50011"/>
    </source>
</evidence>
<dbReference type="PROSITE" id="PS00108">
    <property type="entry name" value="PROTEIN_KINASE_ST"/>
    <property type="match status" value="1"/>
</dbReference>
<feature type="compositionally biased region" description="Polar residues" evidence="7">
    <location>
        <begin position="652"/>
        <end position="664"/>
    </location>
</feature>
<feature type="region of interest" description="Disordered" evidence="7">
    <location>
        <begin position="201"/>
        <end position="275"/>
    </location>
</feature>
<feature type="compositionally biased region" description="Low complexity" evidence="7">
    <location>
        <begin position="569"/>
        <end position="579"/>
    </location>
</feature>
<dbReference type="GO" id="GO:0016020">
    <property type="term" value="C:membrane"/>
    <property type="evidence" value="ECO:0007669"/>
    <property type="project" value="TreeGrafter"/>
</dbReference>
<feature type="region of interest" description="Disordered" evidence="7">
    <location>
        <begin position="625"/>
        <end position="664"/>
    </location>
</feature>
<evidence type="ECO:0000256" key="6">
    <source>
        <dbReference type="PROSITE-ProRule" id="PRU10141"/>
    </source>
</evidence>
<keyword evidence="4" id="KW-0418">Kinase</keyword>
<protein>
    <recommendedName>
        <fullName evidence="1">non-specific serine/threonine protein kinase</fullName>
        <ecNumber evidence="1">2.7.11.1</ecNumber>
    </recommendedName>
</protein>
<dbReference type="GO" id="GO:0005829">
    <property type="term" value="C:cytosol"/>
    <property type="evidence" value="ECO:0007669"/>
    <property type="project" value="TreeGrafter"/>
</dbReference>
<dbReference type="GO" id="GO:0000407">
    <property type="term" value="C:phagophore assembly site"/>
    <property type="evidence" value="ECO:0007669"/>
    <property type="project" value="TreeGrafter"/>
</dbReference>
<evidence type="ECO:0000256" key="7">
    <source>
        <dbReference type="SAM" id="MobiDB-lite"/>
    </source>
</evidence>
<organism evidence="9 10">
    <name type="scientific">Mortierella hygrophila</name>
    <dbReference type="NCBI Taxonomy" id="979708"/>
    <lineage>
        <taxon>Eukaryota</taxon>
        <taxon>Fungi</taxon>
        <taxon>Fungi incertae sedis</taxon>
        <taxon>Mucoromycota</taxon>
        <taxon>Mortierellomycotina</taxon>
        <taxon>Mortierellomycetes</taxon>
        <taxon>Mortierellales</taxon>
        <taxon>Mortierellaceae</taxon>
        <taxon>Mortierella</taxon>
    </lineage>
</organism>
<feature type="region of interest" description="Disordered" evidence="7">
    <location>
        <begin position="701"/>
        <end position="731"/>
    </location>
</feature>
<dbReference type="PROSITE" id="PS50011">
    <property type="entry name" value="PROTEIN_KINASE_DOM"/>
    <property type="match status" value="1"/>
</dbReference>
<feature type="region of interest" description="Disordered" evidence="7">
    <location>
        <begin position="549"/>
        <end position="593"/>
    </location>
</feature>
<evidence type="ECO:0000256" key="2">
    <source>
        <dbReference type="ARBA" id="ARBA00022679"/>
    </source>
</evidence>
<dbReference type="PANTHER" id="PTHR24348:SF22">
    <property type="entry name" value="NON-SPECIFIC SERINE_THREONINE PROTEIN KINASE"/>
    <property type="match status" value="1"/>
</dbReference>
<feature type="compositionally biased region" description="Acidic residues" evidence="7">
    <location>
        <begin position="207"/>
        <end position="275"/>
    </location>
</feature>
<sequence length="1122" mass="121794">MAGQVTVVSDVASPLRPRKVSSPFIARRSLVFEKAPNFSSQDSDLFSHGDSSILSNYRTAPSSRRGSFTFSNAALNNYNNNTITSNNNNNNNNNNKNKNNAKASFNNTNSIRNSFSMADLPNLANKNRPFKVGNVRKLVTSFSNPAFHLNINQNGHQSGLKPVRSPSVIIGCPSVELTASHPHLDVLKSAIVVVDSPALSVPPQQQQEEEVVVEEEDGVAEDEDGVAEDEDGVAEEEDGVAEEEEGVAEEEDEVVEEGDEAVEERDEAVEEGNDVVEDEGDVVEEDIAEETEGVKMTVEVPKVMVEVPRIAIGSISSLTHPPIGPIARMNCREQTVTDEDGSLCQSNQLLAVPFKERVRSHIKNSSDGTPCLELNPFSPYSPGILNLESIVAFNHQTENHKSVDLNDFIETVDFGGEGGTFDYIGQALGSSQMPVEETLTMEQILSNAIEEIDEKEEPIAEEEKEALMQPDTYEGHVLVVHLEETLATVVPVEPTVESYAAEETIIDDAPEVQHQPAQETVSECPQEYEAAPVDSVSLVALPNAISEAHPVSTSTSTDTFECKNVSPASQNRQSSSQLNQRHDGSMVMHDFPHEPLRGSQLLEKRQQRHSNYPKLNGSSLLHLTTSRCSNHSGPSLMLASSSTSGSTASSSTRLQTPQTCNGSFERNTVMSEDDISMPSASVQSSDHDHDRSSIQYSSVDTDAAAGGAATSSSVAPPSTTSGSKKPAKIVTRPTKGLSMALGRTFSMMLDITSAATTVGFEDESLEHVVSSKVSRTGKLFAQKIKTIANFEYNTSRKLGKGNFGVVYQGKSTHGDEEVAIKKITRKLPGEIEKLGLVQREMKVCRLFRNKTGIVPLLDIITTNKHHYLVFEKAEGDLAEMIKARCKDATGIDRINRDPYQQPMSPSCTLGAVFNIHEIRSIMRTVVLGTQSLHYEGFSHKDIKPANILFREGQGLLCDFGLCSQREELPDNQFFGTQDYASPEARRVGGSKKCDYIQGDVYSLGAVLYELATGSVLSKVISQGINWQKLALFGGRSFSELIQGMVDDLEKRWTIDRVVSSRFWDEPQSDSASAMTAVSESLPFSPFSATTAAKLMRQGVVGGSGGVDVVAVGAMGAVDSSTP</sequence>
<accession>A0A9P6FAR2</accession>
<feature type="compositionally biased region" description="Low complexity" evidence="7">
    <location>
        <begin position="701"/>
        <end position="723"/>
    </location>
</feature>
<dbReference type="InterPro" id="IPR017441">
    <property type="entry name" value="Protein_kinase_ATP_BS"/>
</dbReference>
<evidence type="ECO:0000313" key="9">
    <source>
        <dbReference type="EMBL" id="KAF9545895.1"/>
    </source>
</evidence>
<dbReference type="PROSITE" id="PS00107">
    <property type="entry name" value="PROTEIN_KINASE_ATP"/>
    <property type="match status" value="1"/>
</dbReference>
<dbReference type="GO" id="GO:0010506">
    <property type="term" value="P:regulation of autophagy"/>
    <property type="evidence" value="ECO:0007669"/>
    <property type="project" value="InterPro"/>
</dbReference>
<comment type="caution">
    <text evidence="9">The sequence shown here is derived from an EMBL/GenBank/DDBJ whole genome shotgun (WGS) entry which is preliminary data.</text>
</comment>
<dbReference type="InterPro" id="IPR045269">
    <property type="entry name" value="Atg1-like"/>
</dbReference>
<feature type="domain" description="Protein kinase" evidence="8">
    <location>
        <begin position="792"/>
        <end position="1063"/>
    </location>
</feature>
<dbReference type="Pfam" id="PF00069">
    <property type="entry name" value="Pkinase"/>
    <property type="match status" value="1"/>
</dbReference>
<evidence type="ECO:0000256" key="5">
    <source>
        <dbReference type="ARBA" id="ARBA00022840"/>
    </source>
</evidence>